<dbReference type="Proteomes" id="UP000754883">
    <property type="component" value="Unassembled WGS sequence"/>
</dbReference>
<gene>
    <name evidence="8" type="ORF">CBYS24578_00014742</name>
</gene>
<name>A0A9N9Y3M6_9HYPO</name>
<organism evidence="8 9">
    <name type="scientific">Clonostachys byssicola</name>
    <dbReference type="NCBI Taxonomy" id="160290"/>
    <lineage>
        <taxon>Eukaryota</taxon>
        <taxon>Fungi</taxon>
        <taxon>Dikarya</taxon>
        <taxon>Ascomycota</taxon>
        <taxon>Pezizomycotina</taxon>
        <taxon>Sordariomycetes</taxon>
        <taxon>Hypocreomycetidae</taxon>
        <taxon>Hypocreales</taxon>
        <taxon>Bionectriaceae</taxon>
        <taxon>Clonostachys</taxon>
    </lineage>
</organism>
<reference evidence="9" key="1">
    <citation type="submission" date="2019-06" db="EMBL/GenBank/DDBJ databases">
        <authorList>
            <person name="Broberg M."/>
        </authorList>
    </citation>
    <scope>NUCLEOTIDE SEQUENCE [LARGE SCALE GENOMIC DNA]</scope>
</reference>
<evidence type="ECO:0000256" key="2">
    <source>
        <dbReference type="ARBA" id="ARBA00022723"/>
    </source>
</evidence>
<dbReference type="GO" id="GO:0006351">
    <property type="term" value="P:DNA-templated transcription"/>
    <property type="evidence" value="ECO:0007669"/>
    <property type="project" value="InterPro"/>
</dbReference>
<dbReference type="InterPro" id="IPR007219">
    <property type="entry name" value="XnlR_reg_dom"/>
</dbReference>
<evidence type="ECO:0000313" key="9">
    <source>
        <dbReference type="Proteomes" id="UP000754883"/>
    </source>
</evidence>
<dbReference type="PANTHER" id="PTHR47338">
    <property type="entry name" value="ZN(II)2CYS6 TRANSCRIPTION FACTOR (EUROFUNG)-RELATED"/>
    <property type="match status" value="1"/>
</dbReference>
<keyword evidence="5" id="KW-0539">Nucleus</keyword>
<evidence type="ECO:0000256" key="4">
    <source>
        <dbReference type="ARBA" id="ARBA00023163"/>
    </source>
</evidence>
<dbReference type="GO" id="GO:0000981">
    <property type="term" value="F:DNA-binding transcription factor activity, RNA polymerase II-specific"/>
    <property type="evidence" value="ECO:0007669"/>
    <property type="project" value="InterPro"/>
</dbReference>
<feature type="region of interest" description="Disordered" evidence="6">
    <location>
        <begin position="294"/>
        <end position="324"/>
    </location>
</feature>
<dbReference type="Pfam" id="PF04082">
    <property type="entry name" value="Fungal_trans"/>
    <property type="match status" value="1"/>
</dbReference>
<evidence type="ECO:0000256" key="1">
    <source>
        <dbReference type="ARBA" id="ARBA00004123"/>
    </source>
</evidence>
<dbReference type="AlphaFoldDB" id="A0A9N9Y3M6"/>
<evidence type="ECO:0000313" key="8">
    <source>
        <dbReference type="EMBL" id="CAG9989200.1"/>
    </source>
</evidence>
<feature type="region of interest" description="Disordered" evidence="6">
    <location>
        <begin position="67"/>
        <end position="123"/>
    </location>
</feature>
<dbReference type="PANTHER" id="PTHR47338:SF9">
    <property type="entry name" value="ZN(II)2CYS6 TRANSCRIPTION FACTOR (EUROFUNG)"/>
    <property type="match status" value="1"/>
</dbReference>
<comment type="subcellular location">
    <subcellularLocation>
        <location evidence="1">Nucleus</location>
    </subcellularLocation>
</comment>
<dbReference type="GO" id="GO:0008270">
    <property type="term" value="F:zinc ion binding"/>
    <property type="evidence" value="ECO:0007669"/>
    <property type="project" value="InterPro"/>
</dbReference>
<keyword evidence="9" id="KW-1185">Reference proteome</keyword>
<dbReference type="InterPro" id="IPR050815">
    <property type="entry name" value="TF_fung"/>
</dbReference>
<comment type="caution">
    <text evidence="8">The sequence shown here is derived from an EMBL/GenBank/DDBJ whole genome shotgun (WGS) entry which is preliminary data.</text>
</comment>
<evidence type="ECO:0000256" key="5">
    <source>
        <dbReference type="ARBA" id="ARBA00023242"/>
    </source>
</evidence>
<evidence type="ECO:0000256" key="6">
    <source>
        <dbReference type="SAM" id="MobiDB-lite"/>
    </source>
</evidence>
<dbReference type="CDD" id="cd12148">
    <property type="entry name" value="fungal_TF_MHR"/>
    <property type="match status" value="1"/>
</dbReference>
<accession>A0A9N9Y3M6</accession>
<feature type="region of interest" description="Disordered" evidence="6">
    <location>
        <begin position="1"/>
        <end position="40"/>
    </location>
</feature>
<evidence type="ECO:0000259" key="7">
    <source>
        <dbReference type="Pfam" id="PF04082"/>
    </source>
</evidence>
<reference evidence="8 9" key="2">
    <citation type="submission" date="2021-10" db="EMBL/GenBank/DDBJ databases">
        <authorList>
            <person name="Piombo E."/>
        </authorList>
    </citation>
    <scope>NUCLEOTIDE SEQUENCE [LARGE SCALE GENOMIC DNA]</scope>
</reference>
<feature type="domain" description="Xylanolytic transcriptional activator regulatory" evidence="7">
    <location>
        <begin position="132"/>
        <end position="271"/>
    </location>
</feature>
<protein>
    <recommendedName>
        <fullName evidence="7">Xylanolytic transcriptional activator regulatory domain-containing protein</fullName>
    </recommendedName>
</protein>
<keyword evidence="3" id="KW-0805">Transcription regulation</keyword>
<dbReference type="EMBL" id="CABFNO020001465">
    <property type="protein sequence ID" value="CAG9989200.1"/>
    <property type="molecule type" value="Genomic_DNA"/>
</dbReference>
<feature type="compositionally biased region" description="Low complexity" evidence="6">
    <location>
        <begin position="85"/>
        <end position="117"/>
    </location>
</feature>
<dbReference type="OrthoDB" id="424974at2759"/>
<keyword evidence="2" id="KW-0479">Metal-binding</keyword>
<sequence length="678" mass="75750">MEPRFGSTGDAALDSTFQDCFRDSMPSTWPHQSQRQPPLQLQERLESLESTLAEVVEGLRDHRAGSASWSSRSTWKDKRRRRRSSNSSMRNTASGVSVSTAASPSSAGGATSTISSPNDPRVPWESAETIAELYLTYCDCQPLPLFHCPDFVSTFANRDTQVVYAVFALVARFSDRAKSTQLLIEDQRQAFADAAHRSVMAQIASGRVELSTLQTLCLLTLNGFQNGEIALSRVHRSLVMTLVHSARLHQESVHQGDERIIDERRRCYWSVILLQQLLGESVSGVGSQLSQATMHSPQFPTSATTPSTRNVTEGEQCQSTSPSTKEQEGILYVILKLSEVWSQVQEYTRSRGASGNGMPPWSPQSAYSKTVESIMNLGPQLPSMHRYRFIRISRISAQDLEESRDYWAPWLLSRLIYHTSICILNHPILIMLQIQGQHHVSELFLQHTSFQRDHHTSWVVHFIKFLQSRRFYVSDPMFAYCAAVVATIELYQSFVGDDQGTKTQRAQESKQNYEECLAFILSLHGRWPSLVRIADSLERLGQDMAVLYENNMAKSDENINIDISSFFSILDLSRFCAPDGSVDVPQSVFGPTLDPCPAPETPRSANLQRLPRITEMDSSESTAVEQSGIASHLLSTDQGIFLPADQFFDGLQGVSMGLWDDGLDEATTAALDLNAVEF</sequence>
<dbReference type="GO" id="GO:0003677">
    <property type="term" value="F:DNA binding"/>
    <property type="evidence" value="ECO:0007669"/>
    <property type="project" value="InterPro"/>
</dbReference>
<keyword evidence="4" id="KW-0804">Transcription</keyword>
<proteinExistence type="predicted"/>
<dbReference type="GO" id="GO:0005634">
    <property type="term" value="C:nucleus"/>
    <property type="evidence" value="ECO:0007669"/>
    <property type="project" value="UniProtKB-SubCell"/>
</dbReference>
<evidence type="ECO:0000256" key="3">
    <source>
        <dbReference type="ARBA" id="ARBA00023015"/>
    </source>
</evidence>